<sequence>MNYKNISRRLVLKQLASMSAIGAMGSLRSLSLYAEERN</sequence>
<dbReference type="EMBL" id="BARS01009715">
    <property type="protein sequence ID" value="GAF78567.1"/>
    <property type="molecule type" value="Genomic_DNA"/>
</dbReference>
<dbReference type="InterPro" id="IPR006311">
    <property type="entry name" value="TAT_signal"/>
</dbReference>
<accession>X0SRQ5</accession>
<evidence type="ECO:0000313" key="1">
    <source>
        <dbReference type="EMBL" id="GAF78567.1"/>
    </source>
</evidence>
<protein>
    <submittedName>
        <fullName evidence="1">Uncharacterized protein</fullName>
    </submittedName>
</protein>
<name>X0SRQ5_9ZZZZ</name>
<comment type="caution">
    <text evidence="1">The sequence shown here is derived from an EMBL/GenBank/DDBJ whole genome shotgun (WGS) entry which is preliminary data.</text>
</comment>
<dbReference type="PROSITE" id="PS51318">
    <property type="entry name" value="TAT"/>
    <property type="match status" value="1"/>
</dbReference>
<dbReference type="AlphaFoldDB" id="X0SRQ5"/>
<organism evidence="1">
    <name type="scientific">marine sediment metagenome</name>
    <dbReference type="NCBI Taxonomy" id="412755"/>
    <lineage>
        <taxon>unclassified sequences</taxon>
        <taxon>metagenomes</taxon>
        <taxon>ecological metagenomes</taxon>
    </lineage>
</organism>
<reference evidence="1" key="1">
    <citation type="journal article" date="2014" name="Front. Microbiol.">
        <title>High frequency of phylogenetically diverse reductive dehalogenase-homologous genes in deep subseafloor sedimentary metagenomes.</title>
        <authorList>
            <person name="Kawai M."/>
            <person name="Futagami T."/>
            <person name="Toyoda A."/>
            <person name="Takaki Y."/>
            <person name="Nishi S."/>
            <person name="Hori S."/>
            <person name="Arai W."/>
            <person name="Tsubouchi T."/>
            <person name="Morono Y."/>
            <person name="Uchiyama I."/>
            <person name="Ito T."/>
            <person name="Fujiyama A."/>
            <person name="Inagaki F."/>
            <person name="Takami H."/>
        </authorList>
    </citation>
    <scope>NUCLEOTIDE SEQUENCE</scope>
    <source>
        <strain evidence="1">Expedition CK06-06</strain>
    </source>
</reference>
<feature type="non-terminal residue" evidence="1">
    <location>
        <position position="38"/>
    </location>
</feature>
<proteinExistence type="predicted"/>
<gene>
    <name evidence="1" type="ORF">S01H1_18205</name>
</gene>